<dbReference type="GO" id="GO:0006974">
    <property type="term" value="P:DNA damage response"/>
    <property type="evidence" value="ECO:0007669"/>
    <property type="project" value="InterPro"/>
</dbReference>
<feature type="compositionally biased region" description="Polar residues" evidence="1">
    <location>
        <begin position="12"/>
        <end position="23"/>
    </location>
</feature>
<comment type="caution">
    <text evidence="2">The sequence shown here is derived from an EMBL/GenBank/DDBJ whole genome shotgun (WGS) entry which is preliminary data.</text>
</comment>
<accession>A0A7J0FYJ4</accession>
<gene>
    <name evidence="2" type="ORF">Acr_16g0003700</name>
</gene>
<keyword evidence="3" id="KW-1185">Reference proteome</keyword>
<protein>
    <submittedName>
        <fullName evidence="2">Serine/threonine-kinase ATM-like protein</fullName>
    </submittedName>
</protein>
<keyword evidence="2" id="KW-0418">Kinase</keyword>
<organism evidence="2 3">
    <name type="scientific">Actinidia rufa</name>
    <dbReference type="NCBI Taxonomy" id="165716"/>
    <lineage>
        <taxon>Eukaryota</taxon>
        <taxon>Viridiplantae</taxon>
        <taxon>Streptophyta</taxon>
        <taxon>Embryophyta</taxon>
        <taxon>Tracheophyta</taxon>
        <taxon>Spermatophyta</taxon>
        <taxon>Magnoliopsida</taxon>
        <taxon>eudicotyledons</taxon>
        <taxon>Gunneridae</taxon>
        <taxon>Pentapetalae</taxon>
        <taxon>asterids</taxon>
        <taxon>Ericales</taxon>
        <taxon>Actinidiaceae</taxon>
        <taxon>Actinidia</taxon>
    </lineage>
</organism>
<proteinExistence type="predicted"/>
<evidence type="ECO:0000256" key="1">
    <source>
        <dbReference type="SAM" id="MobiDB-lite"/>
    </source>
</evidence>
<dbReference type="PANTHER" id="PTHR37079">
    <property type="entry name" value="SERINE/THREONINE-PROTEIN KINASE ATM"/>
    <property type="match status" value="1"/>
</dbReference>
<evidence type="ECO:0000313" key="2">
    <source>
        <dbReference type="EMBL" id="GFZ03746.1"/>
    </source>
</evidence>
<dbReference type="OrthoDB" id="381190at2759"/>
<feature type="compositionally biased region" description="Basic and acidic residues" evidence="1">
    <location>
        <begin position="1"/>
        <end position="10"/>
    </location>
</feature>
<dbReference type="EMBL" id="BJWL01000016">
    <property type="protein sequence ID" value="GFZ03746.1"/>
    <property type="molecule type" value="Genomic_DNA"/>
</dbReference>
<reference evidence="2 3" key="1">
    <citation type="submission" date="2019-07" db="EMBL/GenBank/DDBJ databases">
        <title>De Novo Assembly of kiwifruit Actinidia rufa.</title>
        <authorList>
            <person name="Sugita-Konishi S."/>
            <person name="Sato K."/>
            <person name="Mori E."/>
            <person name="Abe Y."/>
            <person name="Kisaki G."/>
            <person name="Hamano K."/>
            <person name="Suezawa K."/>
            <person name="Otani M."/>
            <person name="Fukuda T."/>
            <person name="Manabe T."/>
            <person name="Gomi K."/>
            <person name="Tabuchi M."/>
            <person name="Akimitsu K."/>
            <person name="Kataoka I."/>
        </authorList>
    </citation>
    <scope>NUCLEOTIDE SEQUENCE [LARGE SCALE GENOMIC DNA]</scope>
    <source>
        <strain evidence="3">cv. Fuchu</strain>
    </source>
</reference>
<name>A0A7J0FYJ4_9ERIC</name>
<dbReference type="Proteomes" id="UP000585474">
    <property type="component" value="Unassembled WGS sequence"/>
</dbReference>
<keyword evidence="2" id="KW-0808">Transferase</keyword>
<sequence length="556" mass="63053">MDGSSRKIFPEHSQSTAYQSSSTLEDEMRQRKPYKGLIRSLQQLGSTHVLDLYCQGLTSRKGQFEHDLEFSELQYEAAWRAGNWDFSLLYMGANSPRLSQDTSDHFHEHLYRSITGGVIEVSVEENYWQVVGDVLLEVEDWSMHLFQDIVENWRNGNVMRGMERKMGVLDTRGVLVMWDRWMVEKMDNKLGEFPVTCLFKLDWEEGIRQGVADFYEELAFSEEEIVDDLKALNGERARWPDERLEWMDGAEVVLSCLWYLDDPICIYGAHAIIRCVLLCFEVSGLRLNLGKWKIIPVGVVPNVEAVASVLARKVGALPFYLGLPLGGVFQCQDNLGFSREKIPKEIGGVQAIVFVEQREAYSILSHLAIARNPVQPLLKAKDFTPSSTTLVMSTSLWDKSCGAYFTAVLYVEHWCEEHFNHLMLGSPDFSHIDTLPHHIEILVSAVTQINEPDSLYGIIQSHKVELLGVVLGVHMQGRVIGRCSVHPLEDAEACNAWKRATDILGCVGEASLVVRCSLEDEDHQIVCGRYKPLWSLATYNSEGLPRPKLDELKARV</sequence>
<dbReference type="AlphaFoldDB" id="A0A7J0FYJ4"/>
<dbReference type="InterPro" id="IPR038980">
    <property type="entry name" value="ATM_plant"/>
</dbReference>
<dbReference type="PANTHER" id="PTHR37079:SF4">
    <property type="entry name" value="SERINE_THREONINE-PROTEIN KINASE ATM"/>
    <property type="match status" value="1"/>
</dbReference>
<feature type="region of interest" description="Disordered" evidence="1">
    <location>
        <begin position="1"/>
        <end position="25"/>
    </location>
</feature>
<evidence type="ECO:0000313" key="3">
    <source>
        <dbReference type="Proteomes" id="UP000585474"/>
    </source>
</evidence>
<dbReference type="GO" id="GO:0004674">
    <property type="term" value="F:protein serine/threonine kinase activity"/>
    <property type="evidence" value="ECO:0007669"/>
    <property type="project" value="InterPro"/>
</dbReference>